<dbReference type="EMBL" id="CP010311">
    <property type="protein sequence ID" value="AJF07450.1"/>
    <property type="molecule type" value="Genomic_DNA"/>
</dbReference>
<gene>
    <name evidence="4" type="ORF">GSUB_14035</name>
</gene>
<dbReference type="InterPro" id="IPR037257">
    <property type="entry name" value="T2SS_E_N_sf"/>
</dbReference>
<evidence type="ECO:0000313" key="5">
    <source>
        <dbReference type="Proteomes" id="UP000035036"/>
    </source>
</evidence>
<dbReference type="Proteomes" id="UP000035036">
    <property type="component" value="Chromosome"/>
</dbReference>
<keyword evidence="5" id="KW-1185">Reference proteome</keyword>
<proteinExistence type="predicted"/>
<dbReference type="Gene3D" id="3.30.300.160">
    <property type="entry name" value="Type II secretion system, protein E, N-terminal domain"/>
    <property type="match status" value="1"/>
</dbReference>
<dbReference type="SUPFAM" id="SSF160246">
    <property type="entry name" value="EspE N-terminal domain-like"/>
    <property type="match status" value="1"/>
</dbReference>
<protein>
    <recommendedName>
        <fullName evidence="3">Response regulatory domain-containing protein</fullName>
    </recommendedName>
</protein>
<dbReference type="SUPFAM" id="SSF52172">
    <property type="entry name" value="CheY-like"/>
    <property type="match status" value="1"/>
</dbReference>
<dbReference type="KEGG" id="gsb:GSUB_14035"/>
<evidence type="ECO:0000256" key="2">
    <source>
        <dbReference type="PROSITE-ProRule" id="PRU00169"/>
    </source>
</evidence>
<dbReference type="InterPro" id="IPR050595">
    <property type="entry name" value="Bact_response_regulator"/>
</dbReference>
<dbReference type="Pfam" id="PF05157">
    <property type="entry name" value="MshEN"/>
    <property type="match status" value="1"/>
</dbReference>
<dbReference type="STRING" id="483547.GSUB_14035"/>
<dbReference type="Gene3D" id="1.10.40.70">
    <property type="match status" value="1"/>
</dbReference>
<dbReference type="AlphaFoldDB" id="A0A0B5FTF1"/>
<keyword evidence="1 2" id="KW-0597">Phosphoprotein</keyword>
<dbReference type="RefSeq" id="WP_040201358.1">
    <property type="nucleotide sequence ID" value="NZ_CP010311.1"/>
</dbReference>
<dbReference type="GO" id="GO:0000160">
    <property type="term" value="P:phosphorelay signal transduction system"/>
    <property type="evidence" value="ECO:0007669"/>
    <property type="project" value="InterPro"/>
</dbReference>
<feature type="modified residue" description="4-aspartylphosphate" evidence="2">
    <location>
        <position position="204"/>
    </location>
</feature>
<dbReference type="InterPro" id="IPR011006">
    <property type="entry name" value="CheY-like_superfamily"/>
</dbReference>
<dbReference type="PANTHER" id="PTHR44591:SF25">
    <property type="entry name" value="CHEMOTAXIS TWO-COMPONENT RESPONSE REGULATOR"/>
    <property type="match status" value="1"/>
</dbReference>
<organism evidence="4 5">
    <name type="scientific">Geoalkalibacter subterraneus</name>
    <dbReference type="NCBI Taxonomy" id="483547"/>
    <lineage>
        <taxon>Bacteria</taxon>
        <taxon>Pseudomonadati</taxon>
        <taxon>Thermodesulfobacteriota</taxon>
        <taxon>Desulfuromonadia</taxon>
        <taxon>Desulfuromonadales</taxon>
        <taxon>Geoalkalibacteraceae</taxon>
        <taxon>Geoalkalibacter</taxon>
    </lineage>
</organism>
<dbReference type="HOGENOM" id="CLU_982667_0_0_7"/>
<sequence>MSRRKRFGEILVEAGAVKEDQLAQALEMQKGSRKRLGQILEELGVVSEKDIAVVLARQFGYKTVSGLTRHSFSEDLLAQIDGATALEKMIFPIKRQDKNLYLAMVNPLDMTTIDNLTFGSGLKIIPCVTTPSEIQAAVEKFYFSSEEEDSSDWWVILVVEDQELARAATAAALRKQGYTVLQAENGAEGLKMAHQNKPHLIISDTIMPRMDGYEMFRALKNQSTTARIPVMAMSSKSTAEEEAQLLDMGYFDFIAKPVNPVRLTARVRRALKMTYGETPPARS</sequence>
<evidence type="ECO:0000259" key="3">
    <source>
        <dbReference type="PROSITE" id="PS50110"/>
    </source>
</evidence>
<reference evidence="4 5" key="1">
    <citation type="journal article" date="2015" name="Genome Announc.">
        <title>Genomes of Geoalkalibacter ferrihydriticus Z-0531T and Geoalkalibacter subterraneus Red1T, Two Haloalkaliphilic Metal-Reducing Deltaproteobacteria.</title>
        <authorList>
            <person name="Badalamenti J.P."/>
            <person name="Krajmalnik-Brown R."/>
            <person name="Torres C.I."/>
            <person name="Bond D.R."/>
        </authorList>
    </citation>
    <scope>NUCLEOTIDE SEQUENCE [LARGE SCALE GENOMIC DNA]</scope>
    <source>
        <strain evidence="4 5">Red1</strain>
    </source>
</reference>
<dbReference type="OrthoDB" id="5394048at2"/>
<dbReference type="PROSITE" id="PS50110">
    <property type="entry name" value="RESPONSE_REGULATORY"/>
    <property type="match status" value="1"/>
</dbReference>
<dbReference type="SMART" id="SM00448">
    <property type="entry name" value="REC"/>
    <property type="match status" value="1"/>
</dbReference>
<accession>A0A0B5FTF1</accession>
<name>A0A0B5FTF1_9BACT</name>
<dbReference type="Gene3D" id="3.40.50.2300">
    <property type="match status" value="1"/>
</dbReference>
<feature type="domain" description="Response regulatory" evidence="3">
    <location>
        <begin position="155"/>
        <end position="271"/>
    </location>
</feature>
<evidence type="ECO:0000313" key="4">
    <source>
        <dbReference type="EMBL" id="AJF07450.1"/>
    </source>
</evidence>
<dbReference type="InterPro" id="IPR001789">
    <property type="entry name" value="Sig_transdc_resp-reg_receiver"/>
</dbReference>
<dbReference type="InterPro" id="IPR007831">
    <property type="entry name" value="T2SS_GspE_N"/>
</dbReference>
<evidence type="ECO:0000256" key="1">
    <source>
        <dbReference type="ARBA" id="ARBA00022553"/>
    </source>
</evidence>
<dbReference type="Pfam" id="PF00072">
    <property type="entry name" value="Response_reg"/>
    <property type="match status" value="1"/>
</dbReference>
<dbReference type="PANTHER" id="PTHR44591">
    <property type="entry name" value="STRESS RESPONSE REGULATOR PROTEIN 1"/>
    <property type="match status" value="1"/>
</dbReference>